<evidence type="ECO:0000256" key="3">
    <source>
        <dbReference type="ARBA" id="ARBA00022917"/>
    </source>
</evidence>
<dbReference type="InterPro" id="IPR003029">
    <property type="entry name" value="S1_domain"/>
</dbReference>
<organism evidence="7 8">
    <name type="scientific">Candidatus Roizmanbacteria bacterium CG22_combo_CG10-13_8_21_14_all_38_20</name>
    <dbReference type="NCBI Taxonomy" id="1974862"/>
    <lineage>
        <taxon>Bacteria</taxon>
        <taxon>Candidatus Roizmaniibacteriota</taxon>
    </lineage>
</organism>
<feature type="domain" description="S1-like" evidence="6">
    <location>
        <begin position="37"/>
        <end position="80"/>
    </location>
</feature>
<dbReference type="HAMAP" id="MF_00075">
    <property type="entry name" value="IF_1"/>
    <property type="match status" value="1"/>
</dbReference>
<dbReference type="InterPro" id="IPR004368">
    <property type="entry name" value="TIF_IF1"/>
</dbReference>
<comment type="subunit">
    <text evidence="4">Component of the 30S ribosomal translation pre-initiation complex which assembles on the 30S ribosome in the order IF-2 and IF-3, IF-1 and N-formylmethionyl-tRNA(fMet); mRNA recruitment can occur at any time during PIC assembly.</text>
</comment>
<gene>
    <name evidence="4" type="primary">infA</name>
    <name evidence="7" type="ORF">COW99_00345</name>
</gene>
<keyword evidence="4" id="KW-0694">RNA-binding</keyword>
<evidence type="ECO:0000256" key="5">
    <source>
        <dbReference type="NCBIfam" id="TIGR00008"/>
    </source>
</evidence>
<dbReference type="Pfam" id="PF01176">
    <property type="entry name" value="eIF-1a"/>
    <property type="match status" value="1"/>
</dbReference>
<evidence type="ECO:0000313" key="7">
    <source>
        <dbReference type="EMBL" id="PIP62121.1"/>
    </source>
</evidence>
<protein>
    <recommendedName>
        <fullName evidence="4 5">Translation initiation factor IF-1</fullName>
    </recommendedName>
</protein>
<evidence type="ECO:0000259" key="6">
    <source>
        <dbReference type="PROSITE" id="PS50832"/>
    </source>
</evidence>
<comment type="caution">
    <text evidence="7">The sequence shown here is derived from an EMBL/GenBank/DDBJ whole genome shotgun (WGS) entry which is preliminary data.</text>
</comment>
<dbReference type="EMBL" id="PCTA01000003">
    <property type="protein sequence ID" value="PIP62121.1"/>
    <property type="molecule type" value="Genomic_DNA"/>
</dbReference>
<comment type="subcellular location">
    <subcellularLocation>
        <location evidence="4">Cytoplasm</location>
    </subcellularLocation>
</comment>
<proteinExistence type="inferred from homology"/>
<reference evidence="7 8" key="1">
    <citation type="submission" date="2017-09" db="EMBL/GenBank/DDBJ databases">
        <title>Depth-based differentiation of microbial function through sediment-hosted aquifers and enrichment of novel symbionts in the deep terrestrial subsurface.</title>
        <authorList>
            <person name="Probst A.J."/>
            <person name="Ladd B."/>
            <person name="Jarett J.K."/>
            <person name="Geller-Mcgrath D.E."/>
            <person name="Sieber C.M."/>
            <person name="Emerson J.B."/>
            <person name="Anantharaman K."/>
            <person name="Thomas B.C."/>
            <person name="Malmstrom R."/>
            <person name="Stieglmeier M."/>
            <person name="Klingl A."/>
            <person name="Woyke T."/>
            <person name="Ryan C.M."/>
            <person name="Banfield J.F."/>
        </authorList>
    </citation>
    <scope>NUCLEOTIDE SEQUENCE [LARGE SCALE GENOMIC DNA]</scope>
    <source>
        <strain evidence="7">CG22_combo_CG10-13_8_21_14_all_38_20</strain>
    </source>
</reference>
<dbReference type="NCBIfam" id="TIGR00008">
    <property type="entry name" value="infA"/>
    <property type="match status" value="1"/>
</dbReference>
<dbReference type="AlphaFoldDB" id="A0A2H0BWX6"/>
<sequence length="80" mass="9222">MGKEETFIVEGDVTEVLPNTLFRVDIVEAEGNPELIGKEILCHLSGKMRRYHIKVIPGDKIKAEMTPYDLNKGRINYRYK</sequence>
<dbReference type="PANTHER" id="PTHR33370">
    <property type="entry name" value="TRANSLATION INITIATION FACTOR IF-1, CHLOROPLASTIC"/>
    <property type="match status" value="1"/>
</dbReference>
<dbReference type="SUPFAM" id="SSF50249">
    <property type="entry name" value="Nucleic acid-binding proteins"/>
    <property type="match status" value="1"/>
</dbReference>
<dbReference type="GO" id="GO:0005829">
    <property type="term" value="C:cytosol"/>
    <property type="evidence" value="ECO:0007669"/>
    <property type="project" value="TreeGrafter"/>
</dbReference>
<dbReference type="Proteomes" id="UP000231246">
    <property type="component" value="Unassembled WGS sequence"/>
</dbReference>
<dbReference type="GO" id="GO:0043022">
    <property type="term" value="F:ribosome binding"/>
    <property type="evidence" value="ECO:0007669"/>
    <property type="project" value="UniProtKB-UniRule"/>
</dbReference>
<dbReference type="PROSITE" id="PS50832">
    <property type="entry name" value="S1_IF1_TYPE"/>
    <property type="match status" value="1"/>
</dbReference>
<keyword evidence="4" id="KW-0699">rRNA-binding</keyword>
<keyword evidence="4" id="KW-0963">Cytoplasm</keyword>
<keyword evidence="2 4" id="KW-0396">Initiation factor</keyword>
<dbReference type="SMART" id="SM00316">
    <property type="entry name" value="S1"/>
    <property type="match status" value="1"/>
</dbReference>
<name>A0A2H0BWX6_9BACT</name>
<dbReference type="InterPro" id="IPR012340">
    <property type="entry name" value="NA-bd_OB-fold"/>
</dbReference>
<comment type="function">
    <text evidence="4">One of the essential components for the initiation of protein synthesis. Stabilizes the binding of IF-2 and IF-3 on the 30S subunit to which N-formylmethionyl-tRNA(fMet) subsequently binds. Helps modulate mRNA selection, yielding the 30S pre-initiation complex (PIC). Upon addition of the 50S ribosomal subunit IF-1, IF-2 and IF-3 are released leaving the mature 70S translation initiation complex.</text>
</comment>
<dbReference type="GO" id="GO:0019843">
    <property type="term" value="F:rRNA binding"/>
    <property type="evidence" value="ECO:0007669"/>
    <property type="project" value="UniProtKB-UniRule"/>
</dbReference>
<evidence type="ECO:0000256" key="4">
    <source>
        <dbReference type="HAMAP-Rule" id="MF_00075"/>
    </source>
</evidence>
<dbReference type="InterPro" id="IPR006196">
    <property type="entry name" value="RNA-binding_domain_S1_IF1"/>
</dbReference>
<keyword evidence="3 4" id="KW-0648">Protein biosynthesis</keyword>
<comment type="similarity">
    <text evidence="1 4">Belongs to the IF-1 family.</text>
</comment>
<evidence type="ECO:0000256" key="1">
    <source>
        <dbReference type="ARBA" id="ARBA00010939"/>
    </source>
</evidence>
<evidence type="ECO:0000256" key="2">
    <source>
        <dbReference type="ARBA" id="ARBA00022540"/>
    </source>
</evidence>
<dbReference type="Gene3D" id="2.40.50.140">
    <property type="entry name" value="Nucleic acid-binding proteins"/>
    <property type="match status" value="1"/>
</dbReference>
<dbReference type="GO" id="GO:0003743">
    <property type="term" value="F:translation initiation factor activity"/>
    <property type="evidence" value="ECO:0007669"/>
    <property type="project" value="UniProtKB-UniRule"/>
</dbReference>
<dbReference type="PANTHER" id="PTHR33370:SF1">
    <property type="entry name" value="TRANSLATION INITIATION FACTOR IF-1, CHLOROPLASTIC"/>
    <property type="match status" value="1"/>
</dbReference>
<evidence type="ECO:0000313" key="8">
    <source>
        <dbReference type="Proteomes" id="UP000231246"/>
    </source>
</evidence>
<accession>A0A2H0BWX6</accession>